<keyword evidence="14" id="KW-1185">Reference proteome</keyword>
<evidence type="ECO:0000256" key="7">
    <source>
        <dbReference type="ARBA" id="ARBA00022989"/>
    </source>
</evidence>
<evidence type="ECO:0000313" key="14">
    <source>
        <dbReference type="Proteomes" id="UP001500604"/>
    </source>
</evidence>
<dbReference type="Pfam" id="PF26002">
    <property type="entry name" value="Beta-barrel_AprE"/>
    <property type="match status" value="1"/>
</dbReference>
<evidence type="ECO:0000256" key="1">
    <source>
        <dbReference type="ARBA" id="ARBA00004377"/>
    </source>
</evidence>
<dbReference type="InterPro" id="IPR006144">
    <property type="entry name" value="Secretion_HlyD_CS"/>
</dbReference>
<comment type="subcellular location">
    <subcellularLocation>
        <location evidence="1 9">Cell inner membrane</location>
        <topology evidence="1 9">Single-pass membrane protein</topology>
    </subcellularLocation>
</comment>
<comment type="caution">
    <text evidence="13">The sequence shown here is derived from an EMBL/GenBank/DDBJ whole genome shotgun (WGS) entry which is preliminary data.</text>
</comment>
<organism evidence="13 14">
    <name type="scientific">Kistimonas scapharcae</name>
    <dbReference type="NCBI Taxonomy" id="1036133"/>
    <lineage>
        <taxon>Bacteria</taxon>
        <taxon>Pseudomonadati</taxon>
        <taxon>Pseudomonadota</taxon>
        <taxon>Gammaproteobacteria</taxon>
        <taxon>Oceanospirillales</taxon>
        <taxon>Endozoicomonadaceae</taxon>
        <taxon>Kistimonas</taxon>
    </lineage>
</organism>
<protein>
    <recommendedName>
        <fullName evidence="9">Membrane fusion protein (MFP) family protein</fullName>
    </recommendedName>
</protein>
<name>A0ABP8VBN7_9GAMM</name>
<dbReference type="PROSITE" id="PS00543">
    <property type="entry name" value="HLYD_FAMILY"/>
    <property type="match status" value="1"/>
</dbReference>
<sequence>MALSKQLRTVKYRFIKTRRQFWSSPVGRALRPYFPRFRKKGAEQRYWLRTPPELQFMSESSAAMLLNTAYLTRLLILGLAAFLLSATIWAALTELDEITRGQGKVIPSSRLQVVQNLEGGIVEDIFVGEGDEVKLHQPLMELDDTQFASNFREKELDYFSNLARASRLKAELEHHETLVFPGELEDYENYRTREQQLFQNRRSAHEAELSVIRQQQRQAVQELTTIRAQLKILEKNYLLSKQEFEMTEPLTEKGIVSKVQLLRLEQEVNDLASQKENAELSIPRLEAARDEIQDRIAEVELKYRSETLESLKEVEVVLDQLEEARKSLGDRVSRTIIRSPVNGIIQKLHINTRGGVVDPGMDLVDIIPIGDSLEVEMMVSPRDIAFIRVGLKAVVKLTAYDFTIYGGLDGEVVHISADTIQNEKGEAFYIVKIKTHESHLGGIDKPLPIMSGMQAEVDIITGQKSLLAYLMKPILRAKSRAFTER</sequence>
<accession>A0ABP8VBN7</accession>
<feature type="coiled-coil region" evidence="10">
    <location>
        <begin position="261"/>
        <end position="331"/>
    </location>
</feature>
<evidence type="ECO:0000256" key="8">
    <source>
        <dbReference type="ARBA" id="ARBA00023136"/>
    </source>
</evidence>
<evidence type="ECO:0000256" key="4">
    <source>
        <dbReference type="ARBA" id="ARBA00022475"/>
    </source>
</evidence>
<dbReference type="PANTHER" id="PTHR30386">
    <property type="entry name" value="MEMBRANE FUSION SUBUNIT OF EMRAB-TOLC MULTIDRUG EFFLUX PUMP"/>
    <property type="match status" value="1"/>
</dbReference>
<evidence type="ECO:0000259" key="12">
    <source>
        <dbReference type="Pfam" id="PF26002"/>
    </source>
</evidence>
<evidence type="ECO:0000256" key="2">
    <source>
        <dbReference type="ARBA" id="ARBA00009477"/>
    </source>
</evidence>
<evidence type="ECO:0000313" key="13">
    <source>
        <dbReference type="EMBL" id="GAA4652836.1"/>
    </source>
</evidence>
<dbReference type="Pfam" id="PF25994">
    <property type="entry name" value="HH_AprE"/>
    <property type="match status" value="1"/>
</dbReference>
<keyword evidence="10" id="KW-0175">Coiled coil</keyword>
<keyword evidence="7 9" id="KW-1133">Transmembrane helix</keyword>
<keyword evidence="8 9" id="KW-0472">Membrane</keyword>
<dbReference type="PANTHER" id="PTHR30386:SF26">
    <property type="entry name" value="TRANSPORT PROTEIN COMB"/>
    <property type="match status" value="1"/>
</dbReference>
<evidence type="ECO:0000256" key="3">
    <source>
        <dbReference type="ARBA" id="ARBA00022448"/>
    </source>
</evidence>
<reference evidence="14" key="1">
    <citation type="journal article" date="2019" name="Int. J. Syst. Evol. Microbiol.">
        <title>The Global Catalogue of Microorganisms (GCM) 10K type strain sequencing project: providing services to taxonomists for standard genome sequencing and annotation.</title>
        <authorList>
            <consortium name="The Broad Institute Genomics Platform"/>
            <consortium name="The Broad Institute Genome Sequencing Center for Infectious Disease"/>
            <person name="Wu L."/>
            <person name="Ma J."/>
        </authorList>
    </citation>
    <scope>NUCLEOTIDE SEQUENCE [LARGE SCALE GENOMIC DNA]</scope>
    <source>
        <strain evidence="14">JCM 17805</strain>
    </source>
</reference>
<keyword evidence="6 9" id="KW-0812">Transmembrane</keyword>
<proteinExistence type="inferred from homology"/>
<gene>
    <name evidence="13" type="ORF">GCM10023116_51200</name>
</gene>
<dbReference type="InterPro" id="IPR058982">
    <property type="entry name" value="Beta-barrel_AprE"/>
</dbReference>
<feature type="domain" description="AprE-like beta-barrel" evidence="12">
    <location>
        <begin position="373"/>
        <end position="462"/>
    </location>
</feature>
<feature type="domain" description="AprE-like long alpha-helical hairpin" evidence="11">
    <location>
        <begin position="149"/>
        <end position="331"/>
    </location>
</feature>
<dbReference type="InterPro" id="IPR050739">
    <property type="entry name" value="MFP"/>
</dbReference>
<dbReference type="Proteomes" id="UP001500604">
    <property type="component" value="Unassembled WGS sequence"/>
</dbReference>
<dbReference type="Gene3D" id="2.40.30.170">
    <property type="match status" value="1"/>
</dbReference>
<evidence type="ECO:0000256" key="6">
    <source>
        <dbReference type="ARBA" id="ARBA00022692"/>
    </source>
</evidence>
<dbReference type="PRINTS" id="PR01490">
    <property type="entry name" value="RTXTOXIND"/>
</dbReference>
<dbReference type="InterPro" id="IPR010129">
    <property type="entry name" value="T1SS_HlyD"/>
</dbReference>
<feature type="transmembrane region" description="Helical" evidence="9">
    <location>
        <begin position="74"/>
        <end position="92"/>
    </location>
</feature>
<evidence type="ECO:0000259" key="11">
    <source>
        <dbReference type="Pfam" id="PF25994"/>
    </source>
</evidence>
<dbReference type="EMBL" id="BAABFL010000481">
    <property type="protein sequence ID" value="GAA4652836.1"/>
    <property type="molecule type" value="Genomic_DNA"/>
</dbReference>
<evidence type="ECO:0000256" key="10">
    <source>
        <dbReference type="SAM" id="Coils"/>
    </source>
</evidence>
<evidence type="ECO:0000256" key="5">
    <source>
        <dbReference type="ARBA" id="ARBA00022519"/>
    </source>
</evidence>
<keyword evidence="3 9" id="KW-0813">Transport</keyword>
<dbReference type="NCBIfam" id="TIGR01843">
    <property type="entry name" value="type_I_hlyD"/>
    <property type="match status" value="1"/>
</dbReference>
<keyword evidence="4 9" id="KW-1003">Cell membrane</keyword>
<evidence type="ECO:0000256" key="9">
    <source>
        <dbReference type="RuleBase" id="RU365093"/>
    </source>
</evidence>
<keyword evidence="5 9" id="KW-0997">Cell inner membrane</keyword>
<comment type="similarity">
    <text evidence="2 9">Belongs to the membrane fusion protein (MFP) (TC 8.A.1) family.</text>
</comment>
<dbReference type="RefSeq" id="WP_345199500.1">
    <property type="nucleotide sequence ID" value="NZ_BAABFL010000481.1"/>
</dbReference>
<dbReference type="InterPro" id="IPR058781">
    <property type="entry name" value="HH_AprE-like"/>
</dbReference>